<feature type="transmembrane region" description="Helical" evidence="1">
    <location>
        <begin position="12"/>
        <end position="30"/>
    </location>
</feature>
<dbReference type="AlphaFoldDB" id="A0A1H9LYK5"/>
<evidence type="ECO:0000256" key="1">
    <source>
        <dbReference type="SAM" id="Phobius"/>
    </source>
</evidence>
<keyword evidence="3" id="KW-1185">Reference proteome</keyword>
<reference evidence="3" key="1">
    <citation type="submission" date="2016-10" db="EMBL/GenBank/DDBJ databases">
        <authorList>
            <person name="Varghese N."/>
            <person name="Submissions S."/>
        </authorList>
    </citation>
    <scope>NUCLEOTIDE SEQUENCE [LARGE SCALE GENOMIC DNA]</scope>
    <source>
        <strain evidence="3">DSM 24740</strain>
    </source>
</reference>
<dbReference type="STRING" id="478744.SAMN05444359_12640"/>
<gene>
    <name evidence="2" type="ORF">SAMN05444359_12640</name>
</gene>
<name>A0A1H9LYK5_9BACT</name>
<dbReference type="EMBL" id="FOFB01000026">
    <property type="protein sequence ID" value="SER16506.1"/>
    <property type="molecule type" value="Genomic_DNA"/>
</dbReference>
<proteinExistence type="predicted"/>
<accession>A0A1H9LYK5</accession>
<organism evidence="2 3">
    <name type="scientific">Neolewinella agarilytica</name>
    <dbReference type="NCBI Taxonomy" id="478744"/>
    <lineage>
        <taxon>Bacteria</taxon>
        <taxon>Pseudomonadati</taxon>
        <taxon>Bacteroidota</taxon>
        <taxon>Saprospiria</taxon>
        <taxon>Saprospirales</taxon>
        <taxon>Lewinellaceae</taxon>
        <taxon>Neolewinella</taxon>
    </lineage>
</organism>
<protein>
    <submittedName>
        <fullName evidence="2">Uncharacterized protein</fullName>
    </submittedName>
</protein>
<keyword evidence="1" id="KW-0472">Membrane</keyword>
<evidence type="ECO:0000313" key="3">
    <source>
        <dbReference type="Proteomes" id="UP000199021"/>
    </source>
</evidence>
<dbReference type="InParanoid" id="A0A1H9LYK5"/>
<sequence>MKYEPNPRVVESLIITVLLTCLMMICLMIVRA</sequence>
<dbReference type="Proteomes" id="UP000199021">
    <property type="component" value="Unassembled WGS sequence"/>
</dbReference>
<keyword evidence="1" id="KW-1133">Transmembrane helix</keyword>
<evidence type="ECO:0000313" key="2">
    <source>
        <dbReference type="EMBL" id="SER16506.1"/>
    </source>
</evidence>
<keyword evidence="1" id="KW-0812">Transmembrane</keyword>